<reference evidence="2" key="1">
    <citation type="journal article" date="2020" name="bioRxiv">
        <title>Whole genome comparisons of ergot fungi reveals the divergence and evolution of species within the genus Claviceps are the result of varying mechanisms driving genome evolution and host range expansion.</title>
        <authorList>
            <person name="Wyka S.A."/>
            <person name="Mondo S.J."/>
            <person name="Liu M."/>
            <person name="Dettman J."/>
            <person name="Nalam V."/>
            <person name="Broders K.D."/>
        </authorList>
    </citation>
    <scope>NUCLEOTIDE SEQUENCE</scope>
    <source>
        <strain evidence="2">CCC 602</strain>
    </source>
</reference>
<protein>
    <recommendedName>
        <fullName evidence="4">Vegetative cell wall protein gp1</fullName>
    </recommendedName>
</protein>
<evidence type="ECO:0008006" key="4">
    <source>
        <dbReference type="Google" id="ProtNLM"/>
    </source>
</evidence>
<feature type="compositionally biased region" description="Pro residues" evidence="1">
    <location>
        <begin position="201"/>
        <end position="210"/>
    </location>
</feature>
<feature type="region of interest" description="Disordered" evidence="1">
    <location>
        <begin position="196"/>
        <end position="252"/>
    </location>
</feature>
<gene>
    <name evidence="2" type="ORF">E4U43_004153</name>
</gene>
<sequence length="430" mass="48123">MNYPPPRTPGSAPYYEWDYYSGTAFAMPPLPPQPIWFDPSTLRRPATRAAHTRANSFSLHGGLAPRTHLESPRYNSVGDYCTVDVSAKHFPSSRRTSAPYPTYAKRDRRPSYTNVWASTPFGESDEDETIEALGRTYVLPAQSHFRSRHVAHASMDEGGRYTNQAAHPQSSPYNAAAAYARASPYYAAAAYARVPPHDLPPRQPFPPQTRPPTSHGHARRASASVPQRPSTVRPAAPTHRPKPAPTRARATEADAAKHAIPAGYKLKHWDPTEEPILLLGSVFDADSLGKWIFDWTIFAHRAHSPIADMAGDLWLILIKWAGNMKRAEGVVGIVRNPISKETIQDFITGGGRLRRRLRRLLRACELPMLKAADDEGTELELGETSGVEFVETLFGRERMLDKTLEFMQNMRIFNLRFDANCDEIVRNPYA</sequence>
<name>A0A9P7N5W8_9HYPO</name>
<dbReference type="EMBL" id="SRPW01002714">
    <property type="protein sequence ID" value="KAG5990965.1"/>
    <property type="molecule type" value="Genomic_DNA"/>
</dbReference>
<accession>A0A9P7N5W8</accession>
<organism evidence="2 3">
    <name type="scientific">Claviceps pusilla</name>
    <dbReference type="NCBI Taxonomy" id="123648"/>
    <lineage>
        <taxon>Eukaryota</taxon>
        <taxon>Fungi</taxon>
        <taxon>Dikarya</taxon>
        <taxon>Ascomycota</taxon>
        <taxon>Pezizomycotina</taxon>
        <taxon>Sordariomycetes</taxon>
        <taxon>Hypocreomycetidae</taxon>
        <taxon>Hypocreales</taxon>
        <taxon>Clavicipitaceae</taxon>
        <taxon>Claviceps</taxon>
    </lineage>
</organism>
<keyword evidence="3" id="KW-1185">Reference proteome</keyword>
<dbReference type="AlphaFoldDB" id="A0A9P7N5W8"/>
<comment type="caution">
    <text evidence="2">The sequence shown here is derived from an EMBL/GenBank/DDBJ whole genome shotgun (WGS) entry which is preliminary data.</text>
</comment>
<dbReference type="OrthoDB" id="5398854at2759"/>
<evidence type="ECO:0000313" key="2">
    <source>
        <dbReference type="EMBL" id="KAG5990965.1"/>
    </source>
</evidence>
<evidence type="ECO:0000313" key="3">
    <source>
        <dbReference type="Proteomes" id="UP000748025"/>
    </source>
</evidence>
<proteinExistence type="predicted"/>
<dbReference type="Proteomes" id="UP000748025">
    <property type="component" value="Unassembled WGS sequence"/>
</dbReference>
<evidence type="ECO:0000256" key="1">
    <source>
        <dbReference type="SAM" id="MobiDB-lite"/>
    </source>
</evidence>